<dbReference type="EMBL" id="MFSP01000013">
    <property type="protein sequence ID" value="OGI69838.1"/>
    <property type="molecule type" value="Genomic_DNA"/>
</dbReference>
<feature type="transmembrane region" description="Helical" evidence="1">
    <location>
        <begin position="12"/>
        <end position="35"/>
    </location>
</feature>
<feature type="transmembrane region" description="Helical" evidence="1">
    <location>
        <begin position="73"/>
        <end position="91"/>
    </location>
</feature>
<organism evidence="2 3">
    <name type="scientific">Candidatus Muproteobacteria bacterium RBG_16_60_9</name>
    <dbReference type="NCBI Taxonomy" id="1817755"/>
    <lineage>
        <taxon>Bacteria</taxon>
        <taxon>Pseudomonadati</taxon>
        <taxon>Pseudomonadota</taxon>
        <taxon>Candidatus Muproteobacteria</taxon>
    </lineage>
</organism>
<reference evidence="2 3" key="1">
    <citation type="journal article" date="2016" name="Nat. Commun.">
        <title>Thousands of microbial genomes shed light on interconnected biogeochemical processes in an aquifer system.</title>
        <authorList>
            <person name="Anantharaman K."/>
            <person name="Brown C.T."/>
            <person name="Hug L.A."/>
            <person name="Sharon I."/>
            <person name="Castelle C.J."/>
            <person name="Probst A.J."/>
            <person name="Thomas B.C."/>
            <person name="Singh A."/>
            <person name="Wilkins M.J."/>
            <person name="Karaoz U."/>
            <person name="Brodie E.L."/>
            <person name="Williams K.H."/>
            <person name="Hubbard S.S."/>
            <person name="Banfield J.F."/>
        </authorList>
    </citation>
    <scope>NUCLEOTIDE SEQUENCE [LARGE SCALE GENOMIC DNA]</scope>
</reference>
<sequence length="105" mass="11280">MFLRRKGTVTHVWFGRSWAVLMMAVALSSFAIPGADGKYSWIHGLSAYVTIAVPFAVYSAVRGRIAAHRRLMFGLYIGGLVVAGPFALHPGRLLGHAVRSALGVA</sequence>
<feature type="transmembrane region" description="Helical" evidence="1">
    <location>
        <begin position="41"/>
        <end position="61"/>
    </location>
</feature>
<dbReference type="Proteomes" id="UP000179076">
    <property type="component" value="Unassembled WGS sequence"/>
</dbReference>
<evidence type="ECO:0000256" key="1">
    <source>
        <dbReference type="SAM" id="Phobius"/>
    </source>
</evidence>
<evidence type="ECO:0000313" key="3">
    <source>
        <dbReference type="Proteomes" id="UP000179076"/>
    </source>
</evidence>
<name>A0A1F6VJU1_9PROT</name>
<gene>
    <name evidence="2" type="ORF">A2W18_00085</name>
</gene>
<proteinExistence type="predicted"/>
<dbReference type="AlphaFoldDB" id="A0A1F6VJU1"/>
<evidence type="ECO:0008006" key="4">
    <source>
        <dbReference type="Google" id="ProtNLM"/>
    </source>
</evidence>
<accession>A0A1F6VJU1</accession>
<comment type="caution">
    <text evidence="2">The sequence shown here is derived from an EMBL/GenBank/DDBJ whole genome shotgun (WGS) entry which is preliminary data.</text>
</comment>
<evidence type="ECO:0000313" key="2">
    <source>
        <dbReference type="EMBL" id="OGI69838.1"/>
    </source>
</evidence>
<keyword evidence="1" id="KW-0812">Transmembrane</keyword>
<keyword evidence="1" id="KW-0472">Membrane</keyword>
<protein>
    <recommendedName>
        <fullName evidence="4">DUF2306 domain-containing protein</fullName>
    </recommendedName>
</protein>
<keyword evidence="1" id="KW-1133">Transmembrane helix</keyword>